<dbReference type="OrthoDB" id="9802729at2"/>
<dbReference type="GO" id="GO:0005829">
    <property type="term" value="C:cytosol"/>
    <property type="evidence" value="ECO:0007669"/>
    <property type="project" value="TreeGrafter"/>
</dbReference>
<evidence type="ECO:0000313" key="2">
    <source>
        <dbReference type="EMBL" id="AEF86020.1"/>
    </source>
</evidence>
<dbReference type="Gene3D" id="3.30.70.120">
    <property type="match status" value="1"/>
</dbReference>
<dbReference type="KEGG" id="tpi:TREPR_2888"/>
<gene>
    <name evidence="2" type="ordered locus">TREPR_2888</name>
</gene>
<dbReference type="Proteomes" id="UP000009223">
    <property type="component" value="Chromosome"/>
</dbReference>
<accession>F5YPA5</accession>
<evidence type="ECO:0000256" key="1">
    <source>
        <dbReference type="RuleBase" id="RU003936"/>
    </source>
</evidence>
<proteinExistence type="inferred from homology"/>
<dbReference type="GO" id="GO:0030234">
    <property type="term" value="F:enzyme regulator activity"/>
    <property type="evidence" value="ECO:0007669"/>
    <property type="project" value="InterPro"/>
</dbReference>
<organism evidence="2 3">
    <name type="scientific">Treponema primitia (strain ATCC BAA-887 / DSM 12427 / ZAS-2)</name>
    <dbReference type="NCBI Taxonomy" id="545694"/>
    <lineage>
        <taxon>Bacteria</taxon>
        <taxon>Pseudomonadati</taxon>
        <taxon>Spirochaetota</taxon>
        <taxon>Spirochaetia</taxon>
        <taxon>Spirochaetales</taxon>
        <taxon>Treponemataceae</taxon>
        <taxon>Treponema</taxon>
    </lineage>
</organism>
<dbReference type="GO" id="GO:0006808">
    <property type="term" value="P:regulation of nitrogen utilization"/>
    <property type="evidence" value="ECO:0007669"/>
    <property type="project" value="InterPro"/>
</dbReference>
<dbReference type="RefSeq" id="WP_015707356.1">
    <property type="nucleotide sequence ID" value="NC_015578.1"/>
</dbReference>
<dbReference type="SMART" id="SM00938">
    <property type="entry name" value="P-II"/>
    <property type="match status" value="1"/>
</dbReference>
<dbReference type="InterPro" id="IPR002187">
    <property type="entry name" value="N-reg_PII"/>
</dbReference>
<dbReference type="PROSITE" id="PS00638">
    <property type="entry name" value="PII_GLNB_CTER"/>
    <property type="match status" value="1"/>
</dbReference>
<dbReference type="InterPro" id="IPR011322">
    <property type="entry name" value="N-reg_PII-like_a/b"/>
</dbReference>
<dbReference type="InterPro" id="IPR017918">
    <property type="entry name" value="N-reg_PII_CS"/>
</dbReference>
<dbReference type="Pfam" id="PF00543">
    <property type="entry name" value="P-II"/>
    <property type="match status" value="1"/>
</dbReference>
<name>F5YPA5_TREPZ</name>
<reference evidence="2 3" key="2">
    <citation type="journal article" date="2011" name="ISME J.">
        <title>RNA-seq reveals cooperative metabolic interactions between two termite-gut spirochete species in co-culture.</title>
        <authorList>
            <person name="Rosenthal A.Z."/>
            <person name="Matson E.G."/>
            <person name="Eldar A."/>
            <person name="Leadbetter J.R."/>
        </authorList>
    </citation>
    <scope>NUCLEOTIDE SEQUENCE [LARGE SCALE GENOMIC DNA]</scope>
    <source>
        <strain evidence="3">ATCC BAA-887 / DSM 12427 / ZAS-2</strain>
    </source>
</reference>
<evidence type="ECO:0000313" key="3">
    <source>
        <dbReference type="Proteomes" id="UP000009223"/>
    </source>
</evidence>
<dbReference type="PANTHER" id="PTHR30115">
    <property type="entry name" value="NITROGEN REGULATORY PROTEIN P-II"/>
    <property type="match status" value="1"/>
</dbReference>
<dbReference type="EMBL" id="CP001843">
    <property type="protein sequence ID" value="AEF86020.1"/>
    <property type="molecule type" value="Genomic_DNA"/>
</dbReference>
<dbReference type="STRING" id="545694.TREPR_2888"/>
<dbReference type="InterPro" id="IPR015867">
    <property type="entry name" value="N-reg_PII/ATP_PRibTrfase_C"/>
</dbReference>
<dbReference type="HOGENOM" id="CLU_082268_0_1_12"/>
<reference evidence="3" key="1">
    <citation type="submission" date="2009-12" db="EMBL/GenBank/DDBJ databases">
        <title>Complete sequence of Treponema primitia strain ZAS-2.</title>
        <authorList>
            <person name="Tetu S.G."/>
            <person name="Matson E."/>
            <person name="Ren Q."/>
            <person name="Seshadri R."/>
            <person name="Elbourne L."/>
            <person name="Hassan K.A."/>
            <person name="Durkin A."/>
            <person name="Radune D."/>
            <person name="Mohamoud Y."/>
            <person name="Shay R."/>
            <person name="Jin S."/>
            <person name="Zhang X."/>
            <person name="Lucey K."/>
            <person name="Ballor N.R."/>
            <person name="Ottesen E."/>
            <person name="Rosenthal R."/>
            <person name="Allen A."/>
            <person name="Leadbetter J.R."/>
            <person name="Paulsen I.T."/>
        </authorList>
    </citation>
    <scope>NUCLEOTIDE SEQUENCE [LARGE SCALE GENOMIC DNA]</scope>
    <source>
        <strain evidence="3">ATCC BAA-887 / DSM 12427 / ZAS-2</strain>
    </source>
</reference>
<dbReference type="PROSITE" id="PS51343">
    <property type="entry name" value="PII_GLNB_DOM"/>
    <property type="match status" value="1"/>
</dbReference>
<comment type="similarity">
    <text evidence="1">Belongs to the P(II) protein family.</text>
</comment>
<dbReference type="SUPFAM" id="SSF54913">
    <property type="entry name" value="GlnB-like"/>
    <property type="match status" value="1"/>
</dbReference>
<dbReference type="PANTHER" id="PTHR30115:SF11">
    <property type="entry name" value="NITROGEN REGULATORY PROTEIN P-II HOMOLOG"/>
    <property type="match status" value="1"/>
</dbReference>
<keyword evidence="3" id="KW-1185">Reference proteome</keyword>
<sequence>MKEVMAIVRLNMMNRTKRALADAGITSMHAKECLGRGKGLVEIPILNGAEKRYEEMMDELGSAGRLVPKRMISIIVPNKLVKTVVDTIITVNKTGKSGDGKIFVLPVANAHRVRTGESGDEVLDL</sequence>
<protein>
    <submittedName>
        <fullName evidence="2">Nitrogen regulatory protein P-II</fullName>
    </submittedName>
</protein>
<dbReference type="eggNOG" id="COG0347">
    <property type="taxonomic scope" value="Bacteria"/>
</dbReference>
<dbReference type="AlphaFoldDB" id="F5YPA5"/>
<dbReference type="PRINTS" id="PR00340">
    <property type="entry name" value="PIIGLNB"/>
</dbReference>
<dbReference type="GO" id="GO:0005524">
    <property type="term" value="F:ATP binding"/>
    <property type="evidence" value="ECO:0007669"/>
    <property type="project" value="TreeGrafter"/>
</dbReference>